<evidence type="ECO:0000259" key="9">
    <source>
        <dbReference type="PROSITE" id="PS50928"/>
    </source>
</evidence>
<keyword evidence="4" id="KW-1003">Cell membrane</keyword>
<comment type="similarity">
    <text evidence="2">Belongs to the binding-protein-dependent transport system permease family. CysTW subfamily.</text>
</comment>
<dbReference type="CDD" id="cd06261">
    <property type="entry name" value="TM_PBP2"/>
    <property type="match status" value="1"/>
</dbReference>
<evidence type="ECO:0000256" key="2">
    <source>
        <dbReference type="ARBA" id="ARBA00007069"/>
    </source>
</evidence>
<dbReference type="SUPFAM" id="SSF161098">
    <property type="entry name" value="MetI-like"/>
    <property type="match status" value="1"/>
</dbReference>
<dbReference type="PANTHER" id="PTHR43848">
    <property type="entry name" value="PUTRESCINE TRANSPORT SYSTEM PERMEASE PROTEIN POTI"/>
    <property type="match status" value="1"/>
</dbReference>
<proteinExistence type="inferred from homology"/>
<name>A0ABQ1I0H4_9ALTE</name>
<sequence length="285" mass="30892">MLHQLRGPAKSAYVSYMLLFLLFLALPLTVVAVFAFNDSVFAALPWQRFTLDWFIGQEEPKLGIFYDQGLLSSIGVSAMIACLVTLFSLLLATANAWLFVRFDFPGKNWLYIGLLLPLVIPGVILGVAILVASSGLANSLENTIGWDLQWLRPGFVLVVLGQVAFITTIATLVVIARLRKFDFSLEEAALNLGASPWVAFVTVVLPFLSPALIGAAVVSFLMSFENFNTTLMLVGSDAPLTIAMYDRLREGSTPVLNAVSLLLMLGSGVVALLSMLLNSDEKPSS</sequence>
<evidence type="ECO:0000256" key="4">
    <source>
        <dbReference type="ARBA" id="ARBA00022475"/>
    </source>
</evidence>
<feature type="transmembrane region" description="Helical" evidence="8">
    <location>
        <begin position="154"/>
        <end position="176"/>
    </location>
</feature>
<evidence type="ECO:0000313" key="11">
    <source>
        <dbReference type="Proteomes" id="UP000651977"/>
    </source>
</evidence>
<dbReference type="PANTHER" id="PTHR43848:SF2">
    <property type="entry name" value="PUTRESCINE TRANSPORT SYSTEM PERMEASE PROTEIN POTI"/>
    <property type="match status" value="1"/>
</dbReference>
<evidence type="ECO:0000256" key="7">
    <source>
        <dbReference type="ARBA" id="ARBA00023136"/>
    </source>
</evidence>
<feature type="transmembrane region" description="Helical" evidence="8">
    <location>
        <begin position="12"/>
        <end position="36"/>
    </location>
</feature>
<dbReference type="PROSITE" id="PS50928">
    <property type="entry name" value="ABC_TM1"/>
    <property type="match status" value="1"/>
</dbReference>
<feature type="domain" description="ABC transmembrane type-1" evidence="9">
    <location>
        <begin position="74"/>
        <end position="274"/>
    </location>
</feature>
<evidence type="ECO:0000256" key="3">
    <source>
        <dbReference type="ARBA" id="ARBA00022448"/>
    </source>
</evidence>
<feature type="transmembrane region" description="Helical" evidence="8">
    <location>
        <begin position="197"/>
        <end position="222"/>
    </location>
</feature>
<evidence type="ECO:0000256" key="1">
    <source>
        <dbReference type="ARBA" id="ARBA00004651"/>
    </source>
</evidence>
<keyword evidence="6 8" id="KW-1133">Transmembrane helix</keyword>
<comment type="subcellular location">
    <subcellularLocation>
        <location evidence="1 8">Cell membrane</location>
        <topology evidence="1 8">Multi-pass membrane protein</topology>
    </subcellularLocation>
</comment>
<gene>
    <name evidence="10" type="primary">potI</name>
    <name evidence="10" type="ORF">GCM10007414_11880</name>
</gene>
<dbReference type="RefSeq" id="WP_055732463.1">
    <property type="nucleotide sequence ID" value="NZ_BMDY01000005.1"/>
</dbReference>
<dbReference type="Proteomes" id="UP000651977">
    <property type="component" value="Unassembled WGS sequence"/>
</dbReference>
<feature type="transmembrane region" description="Helical" evidence="8">
    <location>
        <begin position="70"/>
        <end position="98"/>
    </location>
</feature>
<organism evidence="10 11">
    <name type="scientific">Agarivorans gilvus</name>
    <dbReference type="NCBI Taxonomy" id="680279"/>
    <lineage>
        <taxon>Bacteria</taxon>
        <taxon>Pseudomonadati</taxon>
        <taxon>Pseudomonadota</taxon>
        <taxon>Gammaproteobacteria</taxon>
        <taxon>Alteromonadales</taxon>
        <taxon>Alteromonadaceae</taxon>
        <taxon>Agarivorans</taxon>
    </lineage>
</organism>
<accession>A0ABQ1I0H4</accession>
<dbReference type="Pfam" id="PF00528">
    <property type="entry name" value="BPD_transp_1"/>
    <property type="match status" value="1"/>
</dbReference>
<dbReference type="InterPro" id="IPR035906">
    <property type="entry name" value="MetI-like_sf"/>
</dbReference>
<protein>
    <submittedName>
        <fullName evidence="10">Putrescine ABC transporter permease PotI</fullName>
    </submittedName>
</protein>
<keyword evidence="5 8" id="KW-0812">Transmembrane</keyword>
<evidence type="ECO:0000256" key="8">
    <source>
        <dbReference type="RuleBase" id="RU363032"/>
    </source>
</evidence>
<comment type="caution">
    <text evidence="10">The sequence shown here is derived from an EMBL/GenBank/DDBJ whole genome shotgun (WGS) entry which is preliminary data.</text>
</comment>
<feature type="transmembrane region" description="Helical" evidence="8">
    <location>
        <begin position="255"/>
        <end position="277"/>
    </location>
</feature>
<reference evidence="11" key="1">
    <citation type="journal article" date="2019" name="Int. J. Syst. Evol. Microbiol.">
        <title>The Global Catalogue of Microorganisms (GCM) 10K type strain sequencing project: providing services to taxonomists for standard genome sequencing and annotation.</title>
        <authorList>
            <consortium name="The Broad Institute Genomics Platform"/>
            <consortium name="The Broad Institute Genome Sequencing Center for Infectious Disease"/>
            <person name="Wu L."/>
            <person name="Ma J."/>
        </authorList>
    </citation>
    <scope>NUCLEOTIDE SEQUENCE [LARGE SCALE GENOMIC DNA]</scope>
    <source>
        <strain evidence="11">CGMCC 1.10131</strain>
    </source>
</reference>
<dbReference type="InterPro" id="IPR051789">
    <property type="entry name" value="Bact_Polyamine_Transport"/>
</dbReference>
<evidence type="ECO:0000313" key="10">
    <source>
        <dbReference type="EMBL" id="GGB00327.1"/>
    </source>
</evidence>
<dbReference type="Gene3D" id="1.10.3720.10">
    <property type="entry name" value="MetI-like"/>
    <property type="match status" value="1"/>
</dbReference>
<feature type="transmembrane region" description="Helical" evidence="8">
    <location>
        <begin position="110"/>
        <end position="134"/>
    </location>
</feature>
<keyword evidence="3 8" id="KW-0813">Transport</keyword>
<evidence type="ECO:0000256" key="5">
    <source>
        <dbReference type="ARBA" id="ARBA00022692"/>
    </source>
</evidence>
<evidence type="ECO:0000256" key="6">
    <source>
        <dbReference type="ARBA" id="ARBA00022989"/>
    </source>
</evidence>
<dbReference type="InterPro" id="IPR000515">
    <property type="entry name" value="MetI-like"/>
</dbReference>
<dbReference type="EMBL" id="BMDY01000005">
    <property type="protein sequence ID" value="GGB00327.1"/>
    <property type="molecule type" value="Genomic_DNA"/>
</dbReference>
<keyword evidence="11" id="KW-1185">Reference proteome</keyword>
<keyword evidence="7 8" id="KW-0472">Membrane</keyword>